<evidence type="ECO:0000256" key="2">
    <source>
        <dbReference type="ARBA" id="ARBA00022475"/>
    </source>
</evidence>
<organism evidence="7 8">
    <name type="scientific">Cryptosporangium japonicum</name>
    <dbReference type="NCBI Taxonomy" id="80872"/>
    <lineage>
        <taxon>Bacteria</taxon>
        <taxon>Bacillati</taxon>
        <taxon>Actinomycetota</taxon>
        <taxon>Actinomycetes</taxon>
        <taxon>Cryptosporangiales</taxon>
        <taxon>Cryptosporangiaceae</taxon>
        <taxon>Cryptosporangium</taxon>
    </lineage>
</organism>
<evidence type="ECO:0000313" key="8">
    <source>
        <dbReference type="Proteomes" id="UP001500967"/>
    </source>
</evidence>
<feature type="transmembrane region" description="Helical" evidence="6">
    <location>
        <begin position="399"/>
        <end position="419"/>
    </location>
</feature>
<dbReference type="Proteomes" id="UP001500967">
    <property type="component" value="Unassembled WGS sequence"/>
</dbReference>
<keyword evidence="5 6" id="KW-0472">Membrane</keyword>
<protein>
    <recommendedName>
        <fullName evidence="9">Copper resistance protein D</fullName>
    </recommendedName>
</protein>
<evidence type="ECO:0000313" key="7">
    <source>
        <dbReference type="EMBL" id="GAA0232661.1"/>
    </source>
</evidence>
<feature type="transmembrane region" description="Helical" evidence="6">
    <location>
        <begin position="167"/>
        <end position="185"/>
    </location>
</feature>
<dbReference type="Pfam" id="PF09678">
    <property type="entry name" value="Caa3_CtaG"/>
    <property type="match status" value="1"/>
</dbReference>
<gene>
    <name evidence="7" type="ORF">GCM10009539_17520</name>
</gene>
<name>A0ABP3DKJ0_9ACTN</name>
<feature type="transmembrane region" description="Helical" evidence="6">
    <location>
        <begin position="135"/>
        <end position="155"/>
    </location>
</feature>
<keyword evidence="2" id="KW-1003">Cell membrane</keyword>
<comment type="subcellular location">
    <subcellularLocation>
        <location evidence="1">Cell membrane</location>
        <topology evidence="1">Multi-pass membrane protein</topology>
    </subcellularLocation>
</comment>
<evidence type="ECO:0000256" key="3">
    <source>
        <dbReference type="ARBA" id="ARBA00022692"/>
    </source>
</evidence>
<feature type="transmembrane region" description="Helical" evidence="6">
    <location>
        <begin position="33"/>
        <end position="50"/>
    </location>
</feature>
<evidence type="ECO:0000256" key="1">
    <source>
        <dbReference type="ARBA" id="ARBA00004651"/>
    </source>
</evidence>
<proteinExistence type="predicted"/>
<accession>A0ABP3DKJ0</accession>
<dbReference type="EMBL" id="BAAAGX010000007">
    <property type="protein sequence ID" value="GAA0232661.1"/>
    <property type="molecule type" value="Genomic_DNA"/>
</dbReference>
<feature type="transmembrane region" description="Helical" evidence="6">
    <location>
        <begin position="279"/>
        <end position="302"/>
    </location>
</feature>
<feature type="transmembrane region" description="Helical" evidence="6">
    <location>
        <begin position="191"/>
        <end position="212"/>
    </location>
</feature>
<keyword evidence="8" id="KW-1185">Reference proteome</keyword>
<reference evidence="8" key="1">
    <citation type="journal article" date="2019" name="Int. J. Syst. Evol. Microbiol.">
        <title>The Global Catalogue of Microorganisms (GCM) 10K type strain sequencing project: providing services to taxonomists for standard genome sequencing and annotation.</title>
        <authorList>
            <consortium name="The Broad Institute Genomics Platform"/>
            <consortium name="The Broad Institute Genome Sequencing Center for Infectious Disease"/>
            <person name="Wu L."/>
            <person name="Ma J."/>
        </authorList>
    </citation>
    <scope>NUCLEOTIDE SEQUENCE [LARGE SCALE GENOMIC DNA]</scope>
    <source>
        <strain evidence="8">JCM 10425</strain>
    </source>
</reference>
<evidence type="ECO:0000256" key="6">
    <source>
        <dbReference type="SAM" id="Phobius"/>
    </source>
</evidence>
<feature type="transmembrane region" description="Helical" evidence="6">
    <location>
        <begin position="308"/>
        <end position="332"/>
    </location>
</feature>
<keyword evidence="3 6" id="KW-0812">Transmembrane</keyword>
<feature type="transmembrane region" description="Helical" evidence="6">
    <location>
        <begin position="353"/>
        <end position="379"/>
    </location>
</feature>
<feature type="transmembrane region" description="Helical" evidence="6">
    <location>
        <begin position="70"/>
        <end position="92"/>
    </location>
</feature>
<evidence type="ECO:0000256" key="4">
    <source>
        <dbReference type="ARBA" id="ARBA00022989"/>
    </source>
</evidence>
<comment type="caution">
    <text evidence="7">The sequence shown here is derived from an EMBL/GenBank/DDBJ whole genome shotgun (WGS) entry which is preliminary data.</text>
</comment>
<dbReference type="InterPro" id="IPR019108">
    <property type="entry name" value="Caa3_assmbl_CtaG-rel"/>
</dbReference>
<evidence type="ECO:0000256" key="5">
    <source>
        <dbReference type="ARBA" id="ARBA00023136"/>
    </source>
</evidence>
<sequence length="446" mass="45684">MVSLVGVVLGVGAIVLSAMVVLGPSDTGLDSAYGHLVALSLGAFGVAGAIGRWRSTQTVPALGRGLPGPFVRFASLELTVLGALVGLSAAIARTPSPLESGEGIHHESPGVQMLGFDLPPSVSFAQLASDWRPDVLFLLGCAVLAGAYGWLVVRCRRAGVSWATGRAVSWFAGVGVIVVATSSGVGRYAPMFFSVTIIQHVLLAVVAPLLLARGAPITLALRALPRAGSAEGPRAGSAEVTLPRVGRPESADLARGRAGDVDGPREWLVAALRSRAVRIVTAPGTVVGLWVLGLAGIYFTGIFEATRWSYAIDLAVQGYLLGVGSVLFWWLTGPDPRPGGRRADATRAGMATVAALAAVVAGVLLATVVGVVAADWWIGLLRVLPLPWPWGSRTAAGDQAVGGAVLGGVCAVVLLAIAADRLSAASVARRKAPAAGKRARRKTPPS</sequence>
<evidence type="ECO:0008006" key="9">
    <source>
        <dbReference type="Google" id="ProtNLM"/>
    </source>
</evidence>
<keyword evidence="4 6" id="KW-1133">Transmembrane helix</keyword>